<dbReference type="InterPro" id="IPR000639">
    <property type="entry name" value="Epox_hydrolase-like"/>
</dbReference>
<accession>A0ABN3E1D4</accession>
<comment type="caution">
    <text evidence="2">The sequence shown here is derived from an EMBL/GenBank/DDBJ whole genome shotgun (WGS) entry which is preliminary data.</text>
</comment>
<dbReference type="GO" id="GO:0016787">
    <property type="term" value="F:hydrolase activity"/>
    <property type="evidence" value="ECO:0007669"/>
    <property type="project" value="UniProtKB-KW"/>
</dbReference>
<dbReference type="EMBL" id="BAAAQY010000012">
    <property type="protein sequence ID" value="GAA2246053.1"/>
    <property type="molecule type" value="Genomic_DNA"/>
</dbReference>
<dbReference type="PRINTS" id="PR00412">
    <property type="entry name" value="EPOXHYDRLASE"/>
</dbReference>
<feature type="domain" description="AB hydrolase-1" evidence="1">
    <location>
        <begin position="50"/>
        <end position="305"/>
    </location>
</feature>
<dbReference type="RefSeq" id="WP_259480756.1">
    <property type="nucleotide sequence ID" value="NZ_BAAAQY010000012.1"/>
</dbReference>
<keyword evidence="3" id="KW-1185">Reference proteome</keyword>
<dbReference type="PANTHER" id="PTHR43798:SF33">
    <property type="entry name" value="HYDROLASE, PUTATIVE (AFU_ORTHOLOGUE AFUA_2G14860)-RELATED"/>
    <property type="match status" value="1"/>
</dbReference>
<proteinExistence type="predicted"/>
<keyword evidence="2" id="KW-0378">Hydrolase</keyword>
<name>A0ABN3E1D4_9MICO</name>
<gene>
    <name evidence="2" type="ORF">GCM10009851_34290</name>
</gene>
<dbReference type="Proteomes" id="UP001500929">
    <property type="component" value="Unassembled WGS sequence"/>
</dbReference>
<evidence type="ECO:0000259" key="1">
    <source>
        <dbReference type="Pfam" id="PF12697"/>
    </source>
</evidence>
<dbReference type="PANTHER" id="PTHR43798">
    <property type="entry name" value="MONOACYLGLYCEROL LIPASE"/>
    <property type="match status" value="1"/>
</dbReference>
<dbReference type="Pfam" id="PF12697">
    <property type="entry name" value="Abhydrolase_6"/>
    <property type="match status" value="1"/>
</dbReference>
<dbReference type="InterPro" id="IPR000073">
    <property type="entry name" value="AB_hydrolase_1"/>
</dbReference>
<dbReference type="PRINTS" id="PR00111">
    <property type="entry name" value="ABHYDROLASE"/>
</dbReference>
<dbReference type="InterPro" id="IPR029058">
    <property type="entry name" value="AB_hydrolase_fold"/>
</dbReference>
<evidence type="ECO:0000313" key="2">
    <source>
        <dbReference type="EMBL" id="GAA2246053.1"/>
    </source>
</evidence>
<dbReference type="Gene3D" id="3.40.50.1820">
    <property type="entry name" value="alpha/beta hydrolase"/>
    <property type="match status" value="1"/>
</dbReference>
<organism evidence="2 3">
    <name type="scientific">Herbiconiux moechotypicola</name>
    <dbReference type="NCBI Taxonomy" id="637393"/>
    <lineage>
        <taxon>Bacteria</taxon>
        <taxon>Bacillati</taxon>
        <taxon>Actinomycetota</taxon>
        <taxon>Actinomycetes</taxon>
        <taxon>Micrococcales</taxon>
        <taxon>Microbacteriaceae</taxon>
        <taxon>Herbiconiux</taxon>
    </lineage>
</organism>
<dbReference type="SUPFAM" id="SSF53474">
    <property type="entry name" value="alpha/beta-Hydrolases"/>
    <property type="match status" value="1"/>
</dbReference>
<protein>
    <submittedName>
        <fullName evidence="2">Alpha/beta hydrolase</fullName>
    </submittedName>
</protein>
<evidence type="ECO:0000313" key="3">
    <source>
        <dbReference type="Proteomes" id="UP001500929"/>
    </source>
</evidence>
<reference evidence="2 3" key="1">
    <citation type="journal article" date="2019" name="Int. J. Syst. Evol. Microbiol.">
        <title>The Global Catalogue of Microorganisms (GCM) 10K type strain sequencing project: providing services to taxonomists for standard genome sequencing and annotation.</title>
        <authorList>
            <consortium name="The Broad Institute Genomics Platform"/>
            <consortium name="The Broad Institute Genome Sequencing Center for Infectious Disease"/>
            <person name="Wu L."/>
            <person name="Ma J."/>
        </authorList>
    </citation>
    <scope>NUCLEOTIDE SEQUENCE [LARGE SCALE GENOMIC DNA]</scope>
    <source>
        <strain evidence="2 3">JCM 16117</strain>
    </source>
</reference>
<sequence>MTVASPYAVELARIPVTERVAEVAGATTRIWEYGAAGTDAGSRTAADTVIVVVHGFRGDHHGLEPVIAHLGAAGRRIVAPDLPGFGESGPLPREHDLAGYVGWLDALVPLVKAESPTAQVVLVGHSFGSIVVSAAAAGATGLEPPAADSIVLINPIAAPALSGPRGVLTKLAIGYYRVAAALPERLGFAVLRSALVVRVISVSMAKTHDRELRRWIHDQHDRYFSAFTNRSVVLDAFRASVSHDVSEFGPAIATPTLLVAADRDDITPIEAQHALQAAMPAAELVVLDEVGHLIHYERPCEAAAAIELFLGERPRIADGATEGTTTA</sequence>
<dbReference type="InterPro" id="IPR050266">
    <property type="entry name" value="AB_hydrolase_sf"/>
</dbReference>